<feature type="transmembrane region" description="Helical" evidence="8">
    <location>
        <begin position="20"/>
        <end position="36"/>
    </location>
</feature>
<feature type="transmembrane region" description="Helical" evidence="8">
    <location>
        <begin position="178"/>
        <end position="197"/>
    </location>
</feature>
<proteinExistence type="inferred from homology"/>
<feature type="transmembrane region" description="Helical" evidence="8">
    <location>
        <begin position="203"/>
        <end position="221"/>
    </location>
</feature>
<evidence type="ECO:0000256" key="6">
    <source>
        <dbReference type="ARBA" id="ARBA00022989"/>
    </source>
</evidence>
<comment type="subcellular location">
    <subcellularLocation>
        <location evidence="1">Cell membrane</location>
        <topology evidence="1">Multi-pass membrane protein</topology>
    </subcellularLocation>
</comment>
<feature type="transmembrane region" description="Helical" evidence="8">
    <location>
        <begin position="89"/>
        <end position="107"/>
    </location>
</feature>
<gene>
    <name evidence="9" type="ORF">IAC76_07455</name>
</gene>
<keyword evidence="7 8" id="KW-0472">Membrane</keyword>
<organism evidence="9 10">
    <name type="scientific">Candidatus Scatousia excrementipullorum</name>
    <dbReference type="NCBI Taxonomy" id="2840936"/>
    <lineage>
        <taxon>Bacteria</taxon>
        <taxon>Candidatus Scatousia</taxon>
    </lineage>
</organism>
<evidence type="ECO:0000313" key="9">
    <source>
        <dbReference type="EMBL" id="MBO8431208.1"/>
    </source>
</evidence>
<reference evidence="9" key="1">
    <citation type="submission" date="2020-10" db="EMBL/GenBank/DDBJ databases">
        <authorList>
            <person name="Gilroy R."/>
        </authorList>
    </citation>
    <scope>NUCLEOTIDE SEQUENCE</scope>
    <source>
        <strain evidence="9">10192</strain>
    </source>
</reference>
<evidence type="ECO:0000256" key="1">
    <source>
        <dbReference type="ARBA" id="ARBA00004651"/>
    </source>
</evidence>
<keyword evidence="6 8" id="KW-1133">Transmembrane helix</keyword>
<dbReference type="PANTHER" id="PTHR36122">
    <property type="entry name" value="NICOTINAMIDE RIBOSIDE TRANSPORTER PNUC"/>
    <property type="match status" value="1"/>
</dbReference>
<keyword evidence="5 8" id="KW-0812">Transmembrane</keyword>
<name>A0A9D9DPE2_9BACT</name>
<sequence length="231" mass="26201">MSGVREFLKTELGGWKKFEIAVGAVVMLIIFLTAVLKKDSPVALVYAVCGILYTIIAGKGKISCYIFGIISSLCYCFLSFKSALWGNLALNFCYYLPMEIIGIAEWRKHLKVESREIIKTKLAGRERIFLWVICVLGCAAAVTLLFFVKDSHPVFDGITTVLSIAAMYLTIKRCIEQWIIWMIVNGLSVLMWLDIVFKGAKAYGAVIVWSVYFILAVYFYISWRKELINQK</sequence>
<keyword evidence="4" id="KW-1003">Cell membrane</keyword>
<comment type="caution">
    <text evidence="9">The sequence shown here is derived from an EMBL/GenBank/DDBJ whole genome shotgun (WGS) entry which is preliminary data.</text>
</comment>
<feature type="transmembrane region" description="Helical" evidence="8">
    <location>
        <begin position="128"/>
        <end position="148"/>
    </location>
</feature>
<feature type="transmembrane region" description="Helical" evidence="8">
    <location>
        <begin position="154"/>
        <end position="171"/>
    </location>
</feature>
<dbReference type="GO" id="GO:0034257">
    <property type="term" value="F:nicotinamide riboside transmembrane transporter activity"/>
    <property type="evidence" value="ECO:0007669"/>
    <property type="project" value="InterPro"/>
</dbReference>
<evidence type="ECO:0000256" key="2">
    <source>
        <dbReference type="ARBA" id="ARBA00006669"/>
    </source>
</evidence>
<protein>
    <submittedName>
        <fullName evidence="9">Nicotinamide mononucleotide transporter</fullName>
    </submittedName>
</protein>
<dbReference type="InterPro" id="IPR006419">
    <property type="entry name" value="NMN_transpt_PnuC"/>
</dbReference>
<dbReference type="AlphaFoldDB" id="A0A9D9DPE2"/>
<comment type="similarity">
    <text evidence="2">Belongs to the nicotinamide ribonucleoside (NR) uptake permease (TC 4.B.1) family.</text>
</comment>
<evidence type="ECO:0000256" key="3">
    <source>
        <dbReference type="ARBA" id="ARBA00022448"/>
    </source>
</evidence>
<reference evidence="9" key="2">
    <citation type="journal article" date="2021" name="PeerJ">
        <title>Extensive microbial diversity within the chicken gut microbiome revealed by metagenomics and culture.</title>
        <authorList>
            <person name="Gilroy R."/>
            <person name="Ravi A."/>
            <person name="Getino M."/>
            <person name="Pursley I."/>
            <person name="Horton D.L."/>
            <person name="Alikhan N.F."/>
            <person name="Baker D."/>
            <person name="Gharbi K."/>
            <person name="Hall N."/>
            <person name="Watson M."/>
            <person name="Adriaenssens E.M."/>
            <person name="Foster-Nyarko E."/>
            <person name="Jarju S."/>
            <person name="Secka A."/>
            <person name="Antonio M."/>
            <person name="Oren A."/>
            <person name="Chaudhuri R.R."/>
            <person name="La Ragione R."/>
            <person name="Hildebrand F."/>
            <person name="Pallen M.J."/>
        </authorList>
    </citation>
    <scope>NUCLEOTIDE SEQUENCE</scope>
    <source>
        <strain evidence="9">10192</strain>
    </source>
</reference>
<evidence type="ECO:0000256" key="7">
    <source>
        <dbReference type="ARBA" id="ARBA00023136"/>
    </source>
</evidence>
<dbReference type="Pfam" id="PF04973">
    <property type="entry name" value="NMN_transporter"/>
    <property type="match status" value="1"/>
</dbReference>
<accession>A0A9D9DPE2</accession>
<evidence type="ECO:0000256" key="8">
    <source>
        <dbReference type="SAM" id="Phobius"/>
    </source>
</evidence>
<evidence type="ECO:0000256" key="4">
    <source>
        <dbReference type="ARBA" id="ARBA00022475"/>
    </source>
</evidence>
<evidence type="ECO:0000256" key="5">
    <source>
        <dbReference type="ARBA" id="ARBA00022692"/>
    </source>
</evidence>
<dbReference type="PANTHER" id="PTHR36122:SF2">
    <property type="entry name" value="NICOTINAMIDE RIBOSIDE TRANSPORTER PNUC"/>
    <property type="match status" value="1"/>
</dbReference>
<dbReference type="GO" id="GO:0005886">
    <property type="term" value="C:plasma membrane"/>
    <property type="evidence" value="ECO:0007669"/>
    <property type="project" value="UniProtKB-SubCell"/>
</dbReference>
<dbReference type="NCBIfam" id="TIGR01528">
    <property type="entry name" value="NMN_trans_PnuC"/>
    <property type="match status" value="1"/>
</dbReference>
<dbReference type="Proteomes" id="UP000823632">
    <property type="component" value="Unassembled WGS sequence"/>
</dbReference>
<evidence type="ECO:0000313" key="10">
    <source>
        <dbReference type="Proteomes" id="UP000823632"/>
    </source>
</evidence>
<keyword evidence="3" id="KW-0813">Transport</keyword>
<dbReference type="EMBL" id="JADIND010000164">
    <property type="protein sequence ID" value="MBO8431208.1"/>
    <property type="molecule type" value="Genomic_DNA"/>
</dbReference>